<comment type="caution">
    <text evidence="1">The sequence shown here is derived from an EMBL/GenBank/DDBJ whole genome shotgun (WGS) entry which is preliminary data.</text>
</comment>
<evidence type="ECO:0000313" key="2">
    <source>
        <dbReference type="Proteomes" id="UP000030108"/>
    </source>
</evidence>
<feature type="non-terminal residue" evidence="1">
    <location>
        <position position="537"/>
    </location>
</feature>
<accession>A0A0A1UKD7</accession>
<dbReference type="Proteomes" id="UP000030108">
    <property type="component" value="Unassembled WGS sequence"/>
</dbReference>
<dbReference type="AlphaFoldDB" id="A0A0A1UKD7"/>
<organism evidence="1 2">
    <name type="scientific">Rhizoctonia solani AG-3 Rhs1AP</name>
    <dbReference type="NCBI Taxonomy" id="1086054"/>
    <lineage>
        <taxon>Eukaryota</taxon>
        <taxon>Fungi</taxon>
        <taxon>Dikarya</taxon>
        <taxon>Basidiomycota</taxon>
        <taxon>Agaricomycotina</taxon>
        <taxon>Agaricomycetes</taxon>
        <taxon>Cantharellales</taxon>
        <taxon>Ceratobasidiaceae</taxon>
        <taxon>Rhizoctonia</taxon>
    </lineage>
</organism>
<protein>
    <submittedName>
        <fullName evidence="1">Uncharacterized protein</fullName>
    </submittedName>
</protein>
<name>A0A0A1UKD7_9AGAM</name>
<evidence type="ECO:0000313" key="1">
    <source>
        <dbReference type="EMBL" id="EUC59315.1"/>
    </source>
</evidence>
<dbReference type="EMBL" id="JATN01000321">
    <property type="protein sequence ID" value="EUC59315.1"/>
    <property type="molecule type" value="Genomic_DNA"/>
</dbReference>
<reference evidence="2" key="1">
    <citation type="journal article" date="2014" name="Genome Announc.">
        <title>Draft genome sequence of the plant-pathogenic soil fungus Rhizoctonia solani anastomosis group 3 strain Rhs1AP.</title>
        <authorList>
            <person name="Cubeta M.A."/>
            <person name="Thomas E."/>
            <person name="Dean R.A."/>
            <person name="Jabaji S."/>
            <person name="Neate S.M."/>
            <person name="Tavantzis S."/>
            <person name="Toda T."/>
            <person name="Vilgalys R."/>
            <person name="Bharathan N."/>
            <person name="Fedorova-Abrams N."/>
            <person name="Pakala S.B."/>
            <person name="Pakala S.M."/>
            <person name="Zafar N."/>
            <person name="Joardar V."/>
            <person name="Losada L."/>
            <person name="Nierman W.C."/>
        </authorList>
    </citation>
    <scope>NUCLEOTIDE SEQUENCE [LARGE SCALE GENOMIC DNA]</scope>
    <source>
        <strain evidence="2">AG-3</strain>
    </source>
</reference>
<dbReference type="OrthoDB" id="3144692at2759"/>
<sequence>MTIMSALPAKKSHILWGRALPDYLERFTAKVSGRLTSAECSLRLQITGTIKEIIKLGDSGDRMNVLSSITLTMLENLLDVVNASEELNRLADPRIIAGCVSLMAIMNLSYEYGYISFRILVLALNCCLLKHVGDLDHVIWQMSTVPKSLRLNIFWGESASMIFSEVEGGERLSDVFGSGSFNEYKLDQLLNLLHADQKNLFVVLKSTKSLGLSGLMFVLWKHIEAEGAKRSNPIHFFDERVNQLGRILWRYILAVPDIKLESEAAVLIHNEIFLIAQLSDQKFIDLEDSRYVLQALIDRLAATPPVTTDESAALIKFFEPLTVPGCEDLVPDMIGLSIERMWNSLIDEPADVVRFALASHLLHFRRIFKRLKPKYGHTHPWVTRLMDKIIQADLVDLIIRSMLTATEFNPHAENTETKLFSVSKESFIELGDLSSGSHVSLWIYESGKLADWFKDTNHFLDAGIFKEASKINFECINSRCIQLLYDAVITLVALYRSTQHLRARSVNAWFTVAFGVSQRIGLVHGKGLIDMFVRLIL</sequence>
<proteinExistence type="predicted"/>
<gene>
    <name evidence="1" type="ORF">RSOL_307400</name>
</gene>